<accession>A0A5B7I6H5</accession>
<organism evidence="1 2">
    <name type="scientific">Portunus trituberculatus</name>
    <name type="common">Swimming crab</name>
    <name type="synonym">Neptunus trituberculatus</name>
    <dbReference type="NCBI Taxonomy" id="210409"/>
    <lineage>
        <taxon>Eukaryota</taxon>
        <taxon>Metazoa</taxon>
        <taxon>Ecdysozoa</taxon>
        <taxon>Arthropoda</taxon>
        <taxon>Crustacea</taxon>
        <taxon>Multicrustacea</taxon>
        <taxon>Malacostraca</taxon>
        <taxon>Eumalacostraca</taxon>
        <taxon>Eucarida</taxon>
        <taxon>Decapoda</taxon>
        <taxon>Pleocyemata</taxon>
        <taxon>Brachyura</taxon>
        <taxon>Eubrachyura</taxon>
        <taxon>Portunoidea</taxon>
        <taxon>Portunidae</taxon>
        <taxon>Portuninae</taxon>
        <taxon>Portunus</taxon>
    </lineage>
</organism>
<evidence type="ECO:0000313" key="1">
    <source>
        <dbReference type="EMBL" id="MPC79342.1"/>
    </source>
</evidence>
<gene>
    <name evidence="1" type="ORF">E2C01_073865</name>
</gene>
<name>A0A5B7I6H5_PORTR</name>
<dbReference type="AlphaFoldDB" id="A0A5B7I6H5"/>
<protein>
    <submittedName>
        <fullName evidence="1">Uncharacterized protein</fullName>
    </submittedName>
</protein>
<proteinExistence type="predicted"/>
<reference evidence="1 2" key="1">
    <citation type="submission" date="2019-05" db="EMBL/GenBank/DDBJ databases">
        <title>Another draft genome of Portunus trituberculatus and its Hox gene families provides insights of decapod evolution.</title>
        <authorList>
            <person name="Jeong J.-H."/>
            <person name="Song I."/>
            <person name="Kim S."/>
            <person name="Choi T."/>
            <person name="Kim D."/>
            <person name="Ryu S."/>
            <person name="Kim W."/>
        </authorList>
    </citation>
    <scope>NUCLEOTIDE SEQUENCE [LARGE SCALE GENOMIC DNA]</scope>
    <source>
        <tissue evidence="1">Muscle</tissue>
    </source>
</reference>
<evidence type="ECO:0000313" key="2">
    <source>
        <dbReference type="Proteomes" id="UP000324222"/>
    </source>
</evidence>
<keyword evidence="2" id="KW-1185">Reference proteome</keyword>
<dbReference type="EMBL" id="VSRR010050867">
    <property type="protein sequence ID" value="MPC79342.1"/>
    <property type="molecule type" value="Genomic_DNA"/>
</dbReference>
<dbReference type="Proteomes" id="UP000324222">
    <property type="component" value="Unassembled WGS sequence"/>
</dbReference>
<comment type="caution">
    <text evidence="1">The sequence shown here is derived from an EMBL/GenBank/DDBJ whole genome shotgun (WGS) entry which is preliminary data.</text>
</comment>
<sequence>MKTKKASSFLPPHVPHRSTTASSSFTVVRITLSCAFILPATPPVHHSQLILRCRKNNIVLSFLSAKLTMALKRLVSGENKPTRKNVVPTIKRKKEIIDKYEKNGRITDCTTEYCIAKSTAATILKKTAH</sequence>